<dbReference type="Proteomes" id="UP000604046">
    <property type="component" value="Unassembled WGS sequence"/>
</dbReference>
<dbReference type="AlphaFoldDB" id="A0A812UZM9"/>
<evidence type="ECO:0000313" key="2">
    <source>
        <dbReference type="EMBL" id="CAE7596385.1"/>
    </source>
</evidence>
<feature type="region of interest" description="Disordered" evidence="1">
    <location>
        <begin position="1"/>
        <end position="21"/>
    </location>
</feature>
<name>A0A812UZM9_9DINO</name>
<organism evidence="2 3">
    <name type="scientific">Symbiodinium natans</name>
    <dbReference type="NCBI Taxonomy" id="878477"/>
    <lineage>
        <taxon>Eukaryota</taxon>
        <taxon>Sar</taxon>
        <taxon>Alveolata</taxon>
        <taxon>Dinophyceae</taxon>
        <taxon>Suessiales</taxon>
        <taxon>Symbiodiniaceae</taxon>
        <taxon>Symbiodinium</taxon>
    </lineage>
</organism>
<keyword evidence="3" id="KW-1185">Reference proteome</keyword>
<proteinExistence type="predicted"/>
<accession>A0A812UZM9</accession>
<dbReference type="EMBL" id="CAJNDS010002785">
    <property type="protein sequence ID" value="CAE7596385.1"/>
    <property type="molecule type" value="Genomic_DNA"/>
</dbReference>
<protein>
    <submittedName>
        <fullName evidence="2">Uncharacterized protein</fullName>
    </submittedName>
</protein>
<gene>
    <name evidence="2" type="ORF">SNAT2548_LOCUS33934</name>
</gene>
<evidence type="ECO:0000313" key="3">
    <source>
        <dbReference type="Proteomes" id="UP000604046"/>
    </source>
</evidence>
<sequence>MSHTSQGSSSTGRQLANEASLAAQADDAIEAMRVTELESVRAHNEQLMQEATAAMQRLSLVRQMPDTTMGDWPFNVVERPLVHIQTERPPALYHGDIANWYWVMNAEFPTDAGNLDNWTSYADLRMLLAEEVDRVWNLVKRSTESTGFLECTVREVLSSCGLHCFFAGQPTDGSERIRLPPTVLNTLVDCTDVIIDAVQETVDLFPFIDWCSEYTKEEATLFKRLESENRQPSSVSETLVAKHCWICLRSEDAETLRTTGQFSLEGIYAGQFNLSMSARAALWRRGLWQTQTEESTDTAEQTWTLVAFRFTTVHFINLVTEGTLRFFNRRYSDYIVTTDPGLTEVPFTLNAQECGSIRRWTLVGWKPKDLFARSTCRHIVIGATVWTEATAIQLGEFITDDDVPTGSWRPGGTGTGGDKAQATALTTVVTGLRRAIGTEHQVSITVSPAE</sequence>
<feature type="compositionally biased region" description="Polar residues" evidence="1">
    <location>
        <begin position="1"/>
        <end position="14"/>
    </location>
</feature>
<comment type="caution">
    <text evidence="2">The sequence shown here is derived from an EMBL/GenBank/DDBJ whole genome shotgun (WGS) entry which is preliminary data.</text>
</comment>
<evidence type="ECO:0000256" key="1">
    <source>
        <dbReference type="SAM" id="MobiDB-lite"/>
    </source>
</evidence>
<reference evidence="2" key="1">
    <citation type="submission" date="2021-02" db="EMBL/GenBank/DDBJ databases">
        <authorList>
            <person name="Dougan E. K."/>
            <person name="Rhodes N."/>
            <person name="Thang M."/>
            <person name="Chan C."/>
        </authorList>
    </citation>
    <scope>NUCLEOTIDE SEQUENCE</scope>
</reference>